<evidence type="ECO:0000256" key="1">
    <source>
        <dbReference type="ARBA" id="ARBA00023015"/>
    </source>
</evidence>
<protein>
    <submittedName>
        <fullName evidence="4">Zf-HC2 domain-containing protein</fullName>
    </submittedName>
</protein>
<dbReference type="InterPro" id="IPR041916">
    <property type="entry name" value="Anti_sigma_zinc_sf"/>
</dbReference>
<evidence type="ECO:0000313" key="4">
    <source>
        <dbReference type="EMBL" id="MDA0638840.1"/>
    </source>
</evidence>
<accession>A0ABT4SPG5</accession>
<sequence length="72" mass="7666">MTCEEVRQALGAHALGALDPHEAEEVDLHLATCEECGDELAELAGVAGFLGKVSERDVVLVASPPKRVLERL</sequence>
<dbReference type="EMBL" id="JAPNNL010000301">
    <property type="protein sequence ID" value="MDA0638840.1"/>
    <property type="molecule type" value="Genomic_DNA"/>
</dbReference>
<keyword evidence="2" id="KW-0804">Transcription</keyword>
<proteinExistence type="predicted"/>
<dbReference type="InterPro" id="IPR027383">
    <property type="entry name" value="Znf_put"/>
</dbReference>
<reference evidence="4" key="1">
    <citation type="submission" date="2022-11" db="EMBL/GenBank/DDBJ databases">
        <title>Nonomuraea corallina sp. nov., a new species of the genus Nonomuraea isolated from sea side sediment in Thai sea.</title>
        <authorList>
            <person name="Ngamcharungchit C."/>
            <person name="Matsumoto A."/>
            <person name="Suriyachadkun C."/>
            <person name="Panbangred W."/>
            <person name="Inahashi Y."/>
            <person name="Intra B."/>
        </authorList>
    </citation>
    <scope>NUCLEOTIDE SEQUENCE</scope>
    <source>
        <strain evidence="4">MCN248</strain>
    </source>
</reference>
<feature type="non-terminal residue" evidence="4">
    <location>
        <position position="72"/>
    </location>
</feature>
<comment type="caution">
    <text evidence="4">The sequence shown here is derived from an EMBL/GenBank/DDBJ whole genome shotgun (WGS) entry which is preliminary data.</text>
</comment>
<dbReference type="RefSeq" id="WP_270159784.1">
    <property type="nucleotide sequence ID" value="NZ_JAPNNL010000301.1"/>
</dbReference>
<evidence type="ECO:0000313" key="5">
    <source>
        <dbReference type="Proteomes" id="UP001144036"/>
    </source>
</evidence>
<evidence type="ECO:0000256" key="2">
    <source>
        <dbReference type="ARBA" id="ARBA00023163"/>
    </source>
</evidence>
<dbReference type="Pfam" id="PF13490">
    <property type="entry name" value="zf-HC2"/>
    <property type="match status" value="1"/>
</dbReference>
<feature type="domain" description="Putative zinc-finger" evidence="3">
    <location>
        <begin position="3"/>
        <end position="36"/>
    </location>
</feature>
<dbReference type="Gene3D" id="1.10.10.1320">
    <property type="entry name" value="Anti-sigma factor, zinc-finger domain"/>
    <property type="match status" value="1"/>
</dbReference>
<keyword evidence="5" id="KW-1185">Reference proteome</keyword>
<keyword evidence="1" id="KW-0805">Transcription regulation</keyword>
<dbReference type="Proteomes" id="UP001144036">
    <property type="component" value="Unassembled WGS sequence"/>
</dbReference>
<evidence type="ECO:0000259" key="3">
    <source>
        <dbReference type="Pfam" id="PF13490"/>
    </source>
</evidence>
<name>A0ABT4SPG5_9ACTN</name>
<organism evidence="4 5">
    <name type="scientific">Nonomuraea corallina</name>
    <dbReference type="NCBI Taxonomy" id="2989783"/>
    <lineage>
        <taxon>Bacteria</taxon>
        <taxon>Bacillati</taxon>
        <taxon>Actinomycetota</taxon>
        <taxon>Actinomycetes</taxon>
        <taxon>Streptosporangiales</taxon>
        <taxon>Streptosporangiaceae</taxon>
        <taxon>Nonomuraea</taxon>
    </lineage>
</organism>
<gene>
    <name evidence="4" type="ORF">OUY22_35975</name>
</gene>